<accession>A0A091QZ49</accession>
<dbReference type="EMBL" id="KK806503">
    <property type="protein sequence ID" value="KFQ32498.1"/>
    <property type="molecule type" value="Genomic_DNA"/>
</dbReference>
<protein>
    <submittedName>
        <fullName evidence="1">Uncharacterized protein</fullName>
    </submittedName>
</protein>
<dbReference type="AlphaFoldDB" id="A0A091QZ49"/>
<proteinExistence type="predicted"/>
<gene>
    <name evidence="1" type="ORF">N332_05960</name>
</gene>
<dbReference type="Proteomes" id="UP000053369">
    <property type="component" value="Unassembled WGS sequence"/>
</dbReference>
<sequence length="55" mass="6534">LHYKNKLTGFSMRSMQGCRSRPKSMKFHSMPSLWYSSCSRMNMVWLKSCCNFSFV</sequence>
<reference evidence="1 2" key="1">
    <citation type="submission" date="2014-04" db="EMBL/GenBank/DDBJ databases">
        <title>Genome evolution of avian class.</title>
        <authorList>
            <person name="Zhang G."/>
            <person name="Li C."/>
        </authorList>
    </citation>
    <scope>NUCLEOTIDE SEQUENCE [LARGE SCALE GENOMIC DNA]</scope>
    <source>
        <strain evidence="1">BGI_N332</strain>
    </source>
</reference>
<name>A0A091QZ49_9AVES</name>
<feature type="non-terminal residue" evidence="1">
    <location>
        <position position="1"/>
    </location>
</feature>
<evidence type="ECO:0000313" key="1">
    <source>
        <dbReference type="EMBL" id="KFQ32498.1"/>
    </source>
</evidence>
<keyword evidence="2" id="KW-1185">Reference proteome</keyword>
<organism evidence="1 2">
    <name type="scientific">Mesitornis unicolor</name>
    <name type="common">brown roatelo</name>
    <dbReference type="NCBI Taxonomy" id="54374"/>
    <lineage>
        <taxon>Eukaryota</taxon>
        <taxon>Metazoa</taxon>
        <taxon>Chordata</taxon>
        <taxon>Craniata</taxon>
        <taxon>Vertebrata</taxon>
        <taxon>Euteleostomi</taxon>
        <taxon>Archelosauria</taxon>
        <taxon>Archosauria</taxon>
        <taxon>Dinosauria</taxon>
        <taxon>Saurischia</taxon>
        <taxon>Theropoda</taxon>
        <taxon>Coelurosauria</taxon>
        <taxon>Aves</taxon>
        <taxon>Neognathae</taxon>
        <taxon>Neoaves</taxon>
        <taxon>Columbimorphae</taxon>
        <taxon>Mesitornithiformes</taxon>
        <taxon>Mesitornithidae</taxon>
        <taxon>Mesitornis</taxon>
    </lineage>
</organism>
<feature type="non-terminal residue" evidence="1">
    <location>
        <position position="55"/>
    </location>
</feature>
<evidence type="ECO:0000313" key="2">
    <source>
        <dbReference type="Proteomes" id="UP000053369"/>
    </source>
</evidence>